<feature type="region of interest" description="Disordered" evidence="1">
    <location>
        <begin position="535"/>
        <end position="658"/>
    </location>
</feature>
<feature type="compositionally biased region" description="Basic and acidic residues" evidence="1">
    <location>
        <begin position="535"/>
        <end position="557"/>
    </location>
</feature>
<feature type="compositionally biased region" description="Low complexity" evidence="1">
    <location>
        <begin position="199"/>
        <end position="213"/>
    </location>
</feature>
<feature type="compositionally biased region" description="Basic residues" evidence="1">
    <location>
        <begin position="700"/>
        <end position="712"/>
    </location>
</feature>
<feature type="compositionally biased region" description="Polar residues" evidence="1">
    <location>
        <begin position="559"/>
        <end position="568"/>
    </location>
</feature>
<dbReference type="InterPro" id="IPR006643">
    <property type="entry name" value="Zasp-like_motif"/>
</dbReference>
<feature type="domain" description="Zasp-like motif" evidence="2">
    <location>
        <begin position="481"/>
        <end position="506"/>
    </location>
</feature>
<organism evidence="3 4">
    <name type="scientific">Paralvinella palmiformis</name>
    <dbReference type="NCBI Taxonomy" id="53620"/>
    <lineage>
        <taxon>Eukaryota</taxon>
        <taxon>Metazoa</taxon>
        <taxon>Spiralia</taxon>
        <taxon>Lophotrochozoa</taxon>
        <taxon>Annelida</taxon>
        <taxon>Polychaeta</taxon>
        <taxon>Sedentaria</taxon>
        <taxon>Canalipalpata</taxon>
        <taxon>Terebellida</taxon>
        <taxon>Terebelliformia</taxon>
        <taxon>Alvinellidae</taxon>
        <taxon>Paralvinella</taxon>
    </lineage>
</organism>
<feature type="compositionally biased region" description="Pro residues" evidence="1">
    <location>
        <begin position="291"/>
        <end position="308"/>
    </location>
</feature>
<evidence type="ECO:0000313" key="4">
    <source>
        <dbReference type="Proteomes" id="UP001208570"/>
    </source>
</evidence>
<feature type="compositionally biased region" description="Pro residues" evidence="1">
    <location>
        <begin position="378"/>
        <end position="389"/>
    </location>
</feature>
<sequence>MTSGALHDLFQDMYQYSDPYGREGALSQPKPPPSTAPPAPSTHSSYTPLQPSPYPAGGGGVGGPSFGQYGSQHYGTGPGSYHPGGIGAGLTPAPGGIGAGLTPAPAPPSYTDVQTHRDHVAYPYQPSQPSPGYPHQPLSGAATYPYQYPHSGSSSTSELSDVSSGFGTSDGKLAGTSPAIARPMMTSPSSGGTTRPYASGSSVDSSSGFGSYSCEAPDQAESAYRAQAPAAGRQDSYPAPPPPLSQYEASVNHSGEPRPYVDDPNPSKSPPNPEPLTAPPPPPVAAAAVAPSPPPPPPPPPPPLPPPKSWKAEQANTETHQPTRLEQQISNMSVGSDYGRQNSYPSPPVPQSPSHPPGAPAPPAPGPYYGAPKAPASPITPPAPRPQPVIPDAVLNMAAKGEPDKKPWSYAPDMESIKEQRDKVRRRTPFGGMPRYQQMLNLPKFEDSPRPRGRTPQTPPTPGHQQAPTTPDYEPGPGEATVAHVQYNSPLDLYSENNVAEAFTGQTDGLVTGVGGLKKDQGKDITQSPVYKMVHGLDGEKSKPRRGVADEGKRRAGCESSTGASGYTATKHGSPFKAPKGPAEDDEITFSGVLDRSEIPSKSFHKLQNMTAGSEIDTTSIRQNISGENVPISQPRRQRRHRPEPQPEEPEQNPDDIVDISYVGSNIPSRSFKVLQHAVGEHEMNQPDKEKGEAEPEWAKKRRAKLARKQKGRANQFDEDKYLGVEKQGTGI</sequence>
<feature type="region of interest" description="Disordered" evidence="1">
    <location>
        <begin position="681"/>
        <end position="732"/>
    </location>
</feature>
<feature type="compositionally biased region" description="Low complexity" evidence="1">
    <location>
        <begin position="151"/>
        <end position="164"/>
    </location>
</feature>
<feature type="compositionally biased region" description="Pro residues" evidence="1">
    <location>
        <begin position="29"/>
        <end position="40"/>
    </location>
</feature>
<reference evidence="3" key="1">
    <citation type="journal article" date="2023" name="Mol. Biol. Evol.">
        <title>Third-Generation Sequencing Reveals the Adaptive Role of the Epigenome in Three Deep-Sea Polychaetes.</title>
        <authorList>
            <person name="Perez M."/>
            <person name="Aroh O."/>
            <person name="Sun Y."/>
            <person name="Lan Y."/>
            <person name="Juniper S.K."/>
            <person name="Young C.R."/>
            <person name="Angers B."/>
            <person name="Qian P.Y."/>
        </authorList>
    </citation>
    <scope>NUCLEOTIDE SEQUENCE</scope>
    <source>
        <strain evidence="3">P08H-3</strain>
    </source>
</reference>
<evidence type="ECO:0000313" key="3">
    <source>
        <dbReference type="EMBL" id="KAK2158690.1"/>
    </source>
</evidence>
<feature type="compositionally biased region" description="Acidic residues" evidence="1">
    <location>
        <begin position="646"/>
        <end position="658"/>
    </location>
</feature>
<feature type="compositionally biased region" description="Gly residues" evidence="1">
    <location>
        <begin position="56"/>
        <end position="65"/>
    </location>
</feature>
<feature type="compositionally biased region" description="Pro residues" evidence="1">
    <location>
        <begin position="345"/>
        <end position="366"/>
    </location>
</feature>
<dbReference type="SMART" id="SM00735">
    <property type="entry name" value="ZM"/>
    <property type="match status" value="1"/>
</dbReference>
<evidence type="ECO:0000259" key="2">
    <source>
        <dbReference type="SMART" id="SM00735"/>
    </source>
</evidence>
<dbReference type="Proteomes" id="UP001208570">
    <property type="component" value="Unassembled WGS sequence"/>
</dbReference>
<dbReference type="AlphaFoldDB" id="A0AAD9JU60"/>
<feature type="compositionally biased region" description="Pro residues" evidence="1">
    <location>
        <begin position="267"/>
        <end position="284"/>
    </location>
</feature>
<proteinExistence type="predicted"/>
<dbReference type="EMBL" id="JAODUP010000165">
    <property type="protein sequence ID" value="KAK2158690.1"/>
    <property type="molecule type" value="Genomic_DNA"/>
</dbReference>
<comment type="caution">
    <text evidence="3">The sequence shown here is derived from an EMBL/GenBank/DDBJ whole genome shotgun (WGS) entry which is preliminary data.</text>
</comment>
<keyword evidence="4" id="KW-1185">Reference proteome</keyword>
<feature type="region of interest" description="Disordered" evidence="1">
    <location>
        <begin position="15"/>
        <end position="480"/>
    </location>
</feature>
<feature type="compositionally biased region" description="Polar residues" evidence="1">
    <location>
        <begin position="314"/>
        <end position="342"/>
    </location>
</feature>
<dbReference type="InterPro" id="IPR031847">
    <property type="entry name" value="PDLI1-4/Zasp-like_mid"/>
</dbReference>
<protein>
    <recommendedName>
        <fullName evidence="2">Zasp-like motif domain-containing protein</fullName>
    </recommendedName>
</protein>
<feature type="compositionally biased region" description="Gly residues" evidence="1">
    <location>
        <begin position="76"/>
        <end position="88"/>
    </location>
</feature>
<gene>
    <name evidence="3" type="ORF">LSH36_165g01052</name>
</gene>
<accession>A0AAD9JU60</accession>
<feature type="compositionally biased region" description="Low complexity" evidence="1">
    <location>
        <begin position="367"/>
        <end position="377"/>
    </location>
</feature>
<name>A0AAD9JU60_9ANNE</name>
<feature type="compositionally biased region" description="Basic and acidic residues" evidence="1">
    <location>
        <begin position="681"/>
        <end position="699"/>
    </location>
</feature>
<evidence type="ECO:0000256" key="1">
    <source>
        <dbReference type="SAM" id="MobiDB-lite"/>
    </source>
</evidence>
<feature type="compositionally biased region" description="Polar residues" evidence="1">
    <location>
        <begin position="606"/>
        <end position="627"/>
    </location>
</feature>
<dbReference type="Pfam" id="PF15936">
    <property type="entry name" value="DUF4749"/>
    <property type="match status" value="1"/>
</dbReference>